<proteinExistence type="predicted"/>
<comment type="caution">
    <text evidence="2">The sequence shown here is derived from an EMBL/GenBank/DDBJ whole genome shotgun (WGS) entry which is preliminary data.</text>
</comment>
<dbReference type="EMBL" id="JSVU01000012">
    <property type="protein sequence ID" value="KJJ37421.1"/>
    <property type="molecule type" value="Genomic_DNA"/>
</dbReference>
<gene>
    <name evidence="2" type="ORF">MB09_14425</name>
</gene>
<keyword evidence="3" id="KW-1185">Reference proteome</keyword>
<organism evidence="2 3">
    <name type="scientific">Aequorivita vladivostokensis</name>
    <dbReference type="NCBI Taxonomy" id="171194"/>
    <lineage>
        <taxon>Bacteria</taxon>
        <taxon>Pseudomonadati</taxon>
        <taxon>Bacteroidota</taxon>
        <taxon>Flavobacteriia</taxon>
        <taxon>Flavobacteriales</taxon>
        <taxon>Flavobacteriaceae</taxon>
        <taxon>Aequorivita</taxon>
    </lineage>
</organism>
<name>A0ABR5DF83_9FLAO</name>
<dbReference type="RefSeq" id="WP_045081615.1">
    <property type="nucleotide sequence ID" value="NZ_JSVU01000012.1"/>
</dbReference>
<dbReference type="Proteomes" id="UP000033497">
    <property type="component" value="Unassembled WGS sequence"/>
</dbReference>
<dbReference type="InterPro" id="IPR025665">
    <property type="entry name" value="Beta-barrel_OMP_2"/>
</dbReference>
<accession>A0ABR5DF83</accession>
<protein>
    <recommendedName>
        <fullName evidence="1">Outer membrane protein beta-barrel domain-containing protein</fullName>
    </recommendedName>
</protein>
<dbReference type="Pfam" id="PF13568">
    <property type="entry name" value="OMP_b-brl_2"/>
    <property type="match status" value="1"/>
</dbReference>
<evidence type="ECO:0000313" key="3">
    <source>
        <dbReference type="Proteomes" id="UP000033497"/>
    </source>
</evidence>
<feature type="domain" description="Outer membrane protein beta-barrel" evidence="1">
    <location>
        <begin position="8"/>
        <end position="100"/>
    </location>
</feature>
<reference evidence="2 3" key="1">
    <citation type="submission" date="2014-10" db="EMBL/GenBank/DDBJ databases">
        <title>Genome sequencing of Vitellibacter vladivostokensis KMM 3516.</title>
        <authorList>
            <person name="Thevarajoo S."/>
            <person name="Selvaratnam C."/>
            <person name="Goh K.M."/>
            <person name="Chong C.S."/>
        </authorList>
    </citation>
    <scope>NUCLEOTIDE SEQUENCE [LARGE SCALE GENOMIC DNA]</scope>
    <source>
        <strain evidence="2 3">KMM 3516</strain>
    </source>
</reference>
<evidence type="ECO:0000259" key="1">
    <source>
        <dbReference type="Pfam" id="PF13568"/>
    </source>
</evidence>
<evidence type="ECO:0000313" key="2">
    <source>
        <dbReference type="EMBL" id="KJJ37421.1"/>
    </source>
</evidence>
<sequence length="120" mass="13803">MYSTQRYSYETLRYYMDYINLPILADYKVVRGLSLQGGPQFGFNVKKRVKMKAGDDTAGMDRNLENVEALNIGLDFGAQYKLPINLFFQARYTCGLTRIYDDSDLKNGVFSLSVGYFVFK</sequence>